<keyword evidence="2" id="KW-1185">Reference proteome</keyword>
<protein>
    <submittedName>
        <fullName evidence="1">Uncharacterized protein</fullName>
    </submittedName>
</protein>
<evidence type="ECO:0000313" key="2">
    <source>
        <dbReference type="Proteomes" id="UP000310200"/>
    </source>
</evidence>
<evidence type="ECO:0000313" key="1">
    <source>
        <dbReference type="EMBL" id="TGZ53876.1"/>
    </source>
</evidence>
<accession>A0A4S2KW60</accession>
<comment type="caution">
    <text evidence="1">The sequence shown here is derived from an EMBL/GenBank/DDBJ whole genome shotgun (WGS) entry which is preliminary data.</text>
</comment>
<proteinExistence type="predicted"/>
<organism evidence="1 2">
    <name type="scientific">Temnothorax longispinosus</name>
    <dbReference type="NCBI Taxonomy" id="300112"/>
    <lineage>
        <taxon>Eukaryota</taxon>
        <taxon>Metazoa</taxon>
        <taxon>Ecdysozoa</taxon>
        <taxon>Arthropoda</taxon>
        <taxon>Hexapoda</taxon>
        <taxon>Insecta</taxon>
        <taxon>Pterygota</taxon>
        <taxon>Neoptera</taxon>
        <taxon>Endopterygota</taxon>
        <taxon>Hymenoptera</taxon>
        <taxon>Apocrita</taxon>
        <taxon>Aculeata</taxon>
        <taxon>Formicoidea</taxon>
        <taxon>Formicidae</taxon>
        <taxon>Myrmicinae</taxon>
        <taxon>Temnothorax</taxon>
    </lineage>
</organism>
<name>A0A4S2KW60_9HYME</name>
<dbReference type="Proteomes" id="UP000310200">
    <property type="component" value="Unassembled WGS sequence"/>
</dbReference>
<reference evidence="1 2" key="1">
    <citation type="journal article" date="2019" name="Philos. Trans. R. Soc. Lond., B, Biol. Sci.">
        <title>Ant behaviour and brain gene expression of defending hosts depend on the ecological success of the intruding social parasite.</title>
        <authorList>
            <person name="Kaur R."/>
            <person name="Stoldt M."/>
            <person name="Jongepier E."/>
            <person name="Feldmeyer B."/>
            <person name="Menzel F."/>
            <person name="Bornberg-Bauer E."/>
            <person name="Foitzik S."/>
        </authorList>
    </citation>
    <scope>NUCLEOTIDE SEQUENCE [LARGE SCALE GENOMIC DNA]</scope>
    <source>
        <tissue evidence="1">Whole body</tissue>
    </source>
</reference>
<dbReference type="EMBL" id="QBLH01000889">
    <property type="protein sequence ID" value="TGZ53876.1"/>
    <property type="molecule type" value="Genomic_DNA"/>
</dbReference>
<sequence>KNRARSPCHARDPRCPRRRKVSAGGDQFQLISLDLCCLRLTCATQLYRTPRRRGLSCTDSYGFYARGARTEYFACAPARSIVRYTCTYYIHTTYIHTYARTHIDTRALDRSHNHNPTFVFGVQSEVV</sequence>
<dbReference type="AlphaFoldDB" id="A0A4S2KW60"/>
<feature type="non-terminal residue" evidence="1">
    <location>
        <position position="1"/>
    </location>
</feature>
<gene>
    <name evidence="1" type="ORF">DBV15_01841</name>
</gene>